<dbReference type="CDD" id="cd00130">
    <property type="entry name" value="PAS"/>
    <property type="match status" value="1"/>
</dbReference>
<dbReference type="InterPro" id="IPR000014">
    <property type="entry name" value="PAS"/>
</dbReference>
<dbReference type="Pfam" id="PF08448">
    <property type="entry name" value="PAS_4"/>
    <property type="match status" value="1"/>
</dbReference>
<dbReference type="NCBIfam" id="TIGR00229">
    <property type="entry name" value="sensory_box"/>
    <property type="match status" value="1"/>
</dbReference>
<accession>A0A1Z8BBB8</accession>
<dbReference type="Proteomes" id="UP000196102">
    <property type="component" value="Unassembled WGS sequence"/>
</dbReference>
<name>A0A1Z8BBB8_9FLAO</name>
<evidence type="ECO:0000259" key="1">
    <source>
        <dbReference type="PROSITE" id="PS50113"/>
    </source>
</evidence>
<protein>
    <recommendedName>
        <fullName evidence="1">PAC domain-containing protein</fullName>
    </recommendedName>
</protein>
<dbReference type="PROSITE" id="PS50113">
    <property type="entry name" value="PAC"/>
    <property type="match status" value="1"/>
</dbReference>
<gene>
    <name evidence="2" type="ORF">A9Q93_02205</name>
</gene>
<evidence type="ECO:0000313" key="3">
    <source>
        <dbReference type="Proteomes" id="UP000196102"/>
    </source>
</evidence>
<sequence length="248" mass="28611">MVSNFSRLISDQIKVISQTPIAIAFLDKNLRYVSHTAKWISKFKLPYNDVRGLYHYDLFPKLPDEWKAAHKNALNGLNVTLENEFFPLKNGSTRWLKWNIKAWTDYDDNIAGILIAVEDLTSRVYLQNRFSTIQRLLFEASVNKSIGTWHYDLLENKLIWSDQTKIIHEVEQIYDPKADLAINFYKEGESRRKITEAFLNGFTKGIPYDLKLQLITAQGNEITVRSAGISEVENGVCTCQYGIIQQIS</sequence>
<proteinExistence type="predicted"/>
<dbReference type="EMBL" id="MAAX01000035">
    <property type="protein sequence ID" value="OUS19810.1"/>
    <property type="molecule type" value="Genomic_DNA"/>
</dbReference>
<dbReference type="AlphaFoldDB" id="A0A1Z8BBB8"/>
<organism evidence="2 3">
    <name type="scientific">Nonlabens dokdonensis</name>
    <dbReference type="NCBI Taxonomy" id="328515"/>
    <lineage>
        <taxon>Bacteria</taxon>
        <taxon>Pseudomonadati</taxon>
        <taxon>Bacteroidota</taxon>
        <taxon>Flavobacteriia</taxon>
        <taxon>Flavobacteriales</taxon>
        <taxon>Flavobacteriaceae</taxon>
        <taxon>Nonlabens</taxon>
    </lineage>
</organism>
<evidence type="ECO:0000313" key="2">
    <source>
        <dbReference type="EMBL" id="OUS19810.1"/>
    </source>
</evidence>
<dbReference type="InterPro" id="IPR000700">
    <property type="entry name" value="PAS-assoc_C"/>
</dbReference>
<reference evidence="2 3" key="1">
    <citation type="journal article" date="2017" name="Proc. Natl. Acad. Sci. U.S.A.">
        <title>Simulation of Deepwater Horizon oil plume reveals substrate specialization within a complex community of hydrocarbon-degraders.</title>
        <authorList>
            <person name="Hu P."/>
            <person name="Dubinsky E.A."/>
            <person name="Probst A.J."/>
            <person name="Wang J."/>
            <person name="Sieber C.M.K."/>
            <person name="Tom L.M."/>
            <person name="Gardinali P."/>
            <person name="Banfield J.F."/>
            <person name="Atlas R.M."/>
            <person name="Andersen G.L."/>
        </authorList>
    </citation>
    <scope>NUCLEOTIDE SEQUENCE [LARGE SCALE GENOMIC DNA]</scope>
    <source>
        <strain evidence="2">35_9_T64</strain>
    </source>
</reference>
<dbReference type="SUPFAM" id="SSF55785">
    <property type="entry name" value="PYP-like sensor domain (PAS domain)"/>
    <property type="match status" value="1"/>
</dbReference>
<feature type="domain" description="PAC" evidence="1">
    <location>
        <begin position="79"/>
        <end position="132"/>
    </location>
</feature>
<dbReference type="RefSeq" id="WP_303685752.1">
    <property type="nucleotide sequence ID" value="NZ_CAJXYO010000017.1"/>
</dbReference>
<dbReference type="InterPro" id="IPR013656">
    <property type="entry name" value="PAS_4"/>
</dbReference>
<comment type="caution">
    <text evidence="2">The sequence shown here is derived from an EMBL/GenBank/DDBJ whole genome shotgun (WGS) entry which is preliminary data.</text>
</comment>
<dbReference type="InterPro" id="IPR035965">
    <property type="entry name" value="PAS-like_dom_sf"/>
</dbReference>
<dbReference type="Gene3D" id="3.30.450.20">
    <property type="entry name" value="PAS domain"/>
    <property type="match status" value="1"/>
</dbReference>